<accession>A0AAN6ULY2</accession>
<gene>
    <name evidence="2" type="ORF">BT67DRAFT_433340</name>
</gene>
<feature type="region of interest" description="Disordered" evidence="1">
    <location>
        <begin position="86"/>
        <end position="166"/>
    </location>
</feature>
<reference evidence="2" key="2">
    <citation type="submission" date="2023-05" db="EMBL/GenBank/DDBJ databases">
        <authorList>
            <consortium name="Lawrence Berkeley National Laboratory"/>
            <person name="Steindorff A."/>
            <person name="Hensen N."/>
            <person name="Bonometti L."/>
            <person name="Westerberg I."/>
            <person name="Brannstrom I.O."/>
            <person name="Guillou S."/>
            <person name="Cros-Aarteil S."/>
            <person name="Calhoun S."/>
            <person name="Haridas S."/>
            <person name="Kuo A."/>
            <person name="Mondo S."/>
            <person name="Pangilinan J."/>
            <person name="Riley R."/>
            <person name="Labutti K."/>
            <person name="Andreopoulos B."/>
            <person name="Lipzen A."/>
            <person name="Chen C."/>
            <person name="Yanf M."/>
            <person name="Daum C."/>
            <person name="Ng V."/>
            <person name="Clum A."/>
            <person name="Ohm R."/>
            <person name="Martin F."/>
            <person name="Silar P."/>
            <person name="Natvig D."/>
            <person name="Lalanne C."/>
            <person name="Gautier V."/>
            <person name="Ament-Velasquez S.L."/>
            <person name="Kruys A."/>
            <person name="Hutchinson M.I."/>
            <person name="Powell A.J."/>
            <person name="Barry K."/>
            <person name="Miller A.N."/>
            <person name="Grigoriev I.V."/>
            <person name="Debuchy R."/>
            <person name="Gladieux P."/>
            <person name="Thoren M.H."/>
            <person name="Johannesson H."/>
        </authorList>
    </citation>
    <scope>NUCLEOTIDE SEQUENCE</scope>
    <source>
        <strain evidence="2">CBS 123565</strain>
    </source>
</reference>
<proteinExistence type="predicted"/>
<sequence>MARFWMLVSYKYQDLSPYQPYDLSRTFVPQIQEELNLLKFKRTGSKVNIKATLSRKITAKLEKAKKSLEAAKAKAANKATWDKFKAKKRALGPNSKGKAISLGSCKGKGKAVEGTEDSDYNSDSSDDTAIPENLYNQVNADSSDAESDSEPSSGNDIANLSKKLRQ</sequence>
<organism evidence="2 3">
    <name type="scientific">Trichocladium antarcticum</name>
    <dbReference type="NCBI Taxonomy" id="1450529"/>
    <lineage>
        <taxon>Eukaryota</taxon>
        <taxon>Fungi</taxon>
        <taxon>Dikarya</taxon>
        <taxon>Ascomycota</taxon>
        <taxon>Pezizomycotina</taxon>
        <taxon>Sordariomycetes</taxon>
        <taxon>Sordariomycetidae</taxon>
        <taxon>Sordariales</taxon>
        <taxon>Chaetomiaceae</taxon>
        <taxon>Trichocladium</taxon>
    </lineage>
</organism>
<comment type="caution">
    <text evidence="2">The sequence shown here is derived from an EMBL/GenBank/DDBJ whole genome shotgun (WGS) entry which is preliminary data.</text>
</comment>
<feature type="compositionally biased region" description="Acidic residues" evidence="1">
    <location>
        <begin position="114"/>
        <end position="126"/>
    </location>
</feature>
<reference evidence="2" key="1">
    <citation type="journal article" date="2023" name="Mol. Phylogenet. Evol.">
        <title>Genome-scale phylogeny and comparative genomics of the fungal order Sordariales.</title>
        <authorList>
            <person name="Hensen N."/>
            <person name="Bonometti L."/>
            <person name="Westerberg I."/>
            <person name="Brannstrom I.O."/>
            <person name="Guillou S."/>
            <person name="Cros-Aarteil S."/>
            <person name="Calhoun S."/>
            <person name="Haridas S."/>
            <person name="Kuo A."/>
            <person name="Mondo S."/>
            <person name="Pangilinan J."/>
            <person name="Riley R."/>
            <person name="LaButti K."/>
            <person name="Andreopoulos B."/>
            <person name="Lipzen A."/>
            <person name="Chen C."/>
            <person name="Yan M."/>
            <person name="Daum C."/>
            <person name="Ng V."/>
            <person name="Clum A."/>
            <person name="Steindorff A."/>
            <person name="Ohm R.A."/>
            <person name="Martin F."/>
            <person name="Silar P."/>
            <person name="Natvig D.O."/>
            <person name="Lalanne C."/>
            <person name="Gautier V."/>
            <person name="Ament-Velasquez S.L."/>
            <person name="Kruys A."/>
            <person name="Hutchinson M.I."/>
            <person name="Powell A.J."/>
            <person name="Barry K."/>
            <person name="Miller A.N."/>
            <person name="Grigoriev I.V."/>
            <person name="Debuchy R."/>
            <person name="Gladieux P."/>
            <person name="Hiltunen Thoren M."/>
            <person name="Johannesson H."/>
        </authorList>
    </citation>
    <scope>NUCLEOTIDE SEQUENCE</scope>
    <source>
        <strain evidence="2">CBS 123565</strain>
    </source>
</reference>
<name>A0AAN6ULY2_9PEZI</name>
<evidence type="ECO:0000256" key="1">
    <source>
        <dbReference type="SAM" id="MobiDB-lite"/>
    </source>
</evidence>
<evidence type="ECO:0000313" key="2">
    <source>
        <dbReference type="EMBL" id="KAK4135179.1"/>
    </source>
</evidence>
<protein>
    <submittedName>
        <fullName evidence="2">Uncharacterized protein</fullName>
    </submittedName>
</protein>
<dbReference type="EMBL" id="MU853406">
    <property type="protein sequence ID" value="KAK4135179.1"/>
    <property type="molecule type" value="Genomic_DNA"/>
</dbReference>
<dbReference type="AlphaFoldDB" id="A0AAN6ULY2"/>
<keyword evidence="3" id="KW-1185">Reference proteome</keyword>
<dbReference type="Proteomes" id="UP001304895">
    <property type="component" value="Unassembled WGS sequence"/>
</dbReference>
<evidence type="ECO:0000313" key="3">
    <source>
        <dbReference type="Proteomes" id="UP001304895"/>
    </source>
</evidence>